<dbReference type="InterPro" id="IPR016024">
    <property type="entry name" value="ARM-type_fold"/>
</dbReference>
<reference evidence="7" key="4">
    <citation type="submission" date="2025-09" db="UniProtKB">
        <authorList>
            <consortium name="Ensembl"/>
        </authorList>
    </citation>
    <scope>IDENTIFICATION</scope>
</reference>
<gene>
    <name evidence="7" type="primary">SYMPK</name>
</gene>
<dbReference type="Gene3D" id="1.25.10.10">
    <property type="entry name" value="Leucine-rich Repeat Variant"/>
    <property type="match status" value="1"/>
</dbReference>
<dbReference type="InterPro" id="IPR021850">
    <property type="entry name" value="Symplekin/Pta1"/>
</dbReference>
<dbReference type="Pfam" id="PF11935">
    <property type="entry name" value="SYMPK_PTA1_N"/>
    <property type="match status" value="1"/>
</dbReference>
<feature type="domain" description="Symplekin C-terminal" evidence="6">
    <location>
        <begin position="863"/>
        <end position="1044"/>
    </location>
</feature>
<dbReference type="PANTHER" id="PTHR15245:SF20">
    <property type="entry name" value="SYMPLEKIN"/>
    <property type="match status" value="1"/>
</dbReference>
<feature type="domain" description="Symplekin/Pta1 N-terminal" evidence="5">
    <location>
        <begin position="128"/>
        <end position="348"/>
    </location>
</feature>
<feature type="region of interest" description="Disordered" evidence="4">
    <location>
        <begin position="341"/>
        <end position="368"/>
    </location>
</feature>
<dbReference type="InterPro" id="IPR032460">
    <property type="entry name" value="Symplekin/Pta1_N"/>
</dbReference>
<evidence type="ECO:0000313" key="8">
    <source>
        <dbReference type="Proteomes" id="UP000265140"/>
    </source>
</evidence>
<dbReference type="InterPro" id="IPR011989">
    <property type="entry name" value="ARM-like"/>
</dbReference>
<dbReference type="Proteomes" id="UP000265140">
    <property type="component" value="Chromosome 7"/>
</dbReference>
<organism evidence="7 8">
    <name type="scientific">Esox lucius</name>
    <name type="common">Northern pike</name>
    <dbReference type="NCBI Taxonomy" id="8010"/>
    <lineage>
        <taxon>Eukaryota</taxon>
        <taxon>Metazoa</taxon>
        <taxon>Chordata</taxon>
        <taxon>Craniata</taxon>
        <taxon>Vertebrata</taxon>
        <taxon>Euteleostomi</taxon>
        <taxon>Actinopterygii</taxon>
        <taxon>Neopterygii</taxon>
        <taxon>Teleostei</taxon>
        <taxon>Protacanthopterygii</taxon>
        <taxon>Esociformes</taxon>
        <taxon>Esocidae</taxon>
        <taxon>Esox</taxon>
    </lineage>
</organism>
<sequence length="1136" mass="127744">MTSNNGESVGARTCVASQFFKDDKIGTHFSYNMFSVLTHQVVDLLNQAALIATDSKLTVLKQVQELIINKDPSLLDNFLDEIIAFQTDKSMEVRKFVIGFIEEACKRDNELLLRLIANLNMLLKDESVNVVKKAILTFTQLYKVALQWFVRSKVMSEMQEACWDMVTQMKEDILAMLDIDNDGVRTHAIKFTESLIITLSPRTSDSDTPKRQEGDISLDKIPKDHPYIRYDTLCEEGKSALEQLLKFMVHPAISSINLTTALGSLATLARQRPMFMSEVVQAYETLHANLPPTLAKSQVSSVRKNLKLHLLAVLKHPCSLEFQGQISTLLLDLGMSQNEIARNTPPINDDDDKEEPVAPSVSKPSSVPAAQSAIDLTAEFLRPLLSPENVANLVLISMVYLPDVMPASFQATYTPVESAGTDAQIKHLARLMATQMTAAEIGPDEEAGKDEALDDSLGETSKDLLIKRKVPVVGQAISVVGGGYTEKSQLETPQVKRLPEPILPSTQIKMPGASGKRKVFRLADVVQPFTDAQLEKMTNTAVKRILHSEKAIAQSGMSHVRVKLLSRLVCQFEGIMMDDVLEFILEDIRTRIDLAFSLLYQEYNTYLSQQPAGLLDAYDHCLFTLLAGLQEKPEQRDGLFTKLVLEAPLITESALDVIRRYCEDESRVYLGMTTLKELIIKRPSRQFQYLHVLLDLSSHEKEKVRSNALSFIKRMYEKDQLRDYIEKFALNYMQLLVHPNPPSLLFSADKDTEVASPWTEETVRQCLYLYLSLLPLNHRLVHELASVYTEAIADIKRSVLRVIEQPIRGMGMNSPDLLLLVENCPKGAETLVTRCLHILTDKVPPSPELVERVRDLYHKRVPDVRFLIPVINGLEKKEVIQALPKLIKLNPVVVKEVFNRLLGTQHSEGSSSMSPLTPGELLVALHNVDSTKCDMKSIIKATNLCFGERNVYTSEVLAVVMQQLMEHSPLPILLMRTVIQSLTMYPRLGGFVMNILSRLIVKQVWKYPKVWEGFVKCCQRTKPQSYSVLLQLPPAQLTSVFERCPEMREPLLQHVHSFTPHQVAHNLFYELACNSGPLVEENSTQDSEEKMEEPVEEPMEETSTEPADVTDQLKDSIAEPETDRTTEPETGAGDAE</sequence>
<dbReference type="GeneTree" id="ENSGT00390000017045"/>
<reference evidence="7" key="2">
    <citation type="submission" date="2020-02" db="EMBL/GenBank/DDBJ databases">
        <title>Esox lucius (northern pike) genome, fEsoLuc1, primary haplotype.</title>
        <authorList>
            <person name="Myers G."/>
            <person name="Karagic N."/>
            <person name="Meyer A."/>
            <person name="Pippel M."/>
            <person name="Reichard M."/>
            <person name="Winkler S."/>
            <person name="Tracey A."/>
            <person name="Sims Y."/>
            <person name="Howe K."/>
            <person name="Rhie A."/>
            <person name="Formenti G."/>
            <person name="Durbin R."/>
            <person name="Fedrigo O."/>
            <person name="Jarvis E.D."/>
        </authorList>
    </citation>
    <scope>NUCLEOTIDE SEQUENCE [LARGE SCALE GENOMIC DNA]</scope>
</reference>
<keyword evidence="2" id="KW-0507">mRNA processing</keyword>
<dbReference type="PANTHER" id="PTHR15245">
    <property type="entry name" value="SYMPLEKIN-RELATED"/>
    <property type="match status" value="1"/>
</dbReference>
<evidence type="ECO:0000259" key="5">
    <source>
        <dbReference type="Pfam" id="PF11935"/>
    </source>
</evidence>
<accession>A0A6Q2WP08</accession>
<keyword evidence="8" id="KW-1185">Reference proteome</keyword>
<evidence type="ECO:0000256" key="2">
    <source>
        <dbReference type="ARBA" id="ARBA00022664"/>
    </source>
</evidence>
<evidence type="ECO:0008006" key="9">
    <source>
        <dbReference type="Google" id="ProtNLM"/>
    </source>
</evidence>
<evidence type="ECO:0000256" key="4">
    <source>
        <dbReference type="SAM" id="MobiDB-lite"/>
    </source>
</evidence>
<dbReference type="Pfam" id="PF12295">
    <property type="entry name" value="Symplekin_C"/>
    <property type="match status" value="1"/>
</dbReference>
<keyword evidence="3" id="KW-0539">Nucleus</keyword>
<dbReference type="Ensembl" id="ENSELUT00000086115.2">
    <property type="protein sequence ID" value="ENSELUP00000043184.2"/>
    <property type="gene ID" value="ENSELUG00000000850.3"/>
</dbReference>
<reference evidence="8" key="1">
    <citation type="journal article" date="2014" name="PLoS ONE">
        <title>The genome and linkage map of the northern pike (Esox lucius): conserved synteny revealed between the salmonid sister group and the Neoteleostei.</title>
        <authorList>
            <person name="Rondeau E.B."/>
            <person name="Minkley D.R."/>
            <person name="Leong J.S."/>
            <person name="Messmer A.M."/>
            <person name="Jantzen J.R."/>
            <person name="von Schalburg K.R."/>
            <person name="Lemon C."/>
            <person name="Bird N.H."/>
            <person name="Koop B.F."/>
        </authorList>
    </citation>
    <scope>NUCLEOTIDE SEQUENCE</scope>
</reference>
<dbReference type="SUPFAM" id="SSF48371">
    <property type="entry name" value="ARM repeat"/>
    <property type="match status" value="1"/>
</dbReference>
<dbReference type="AlphaFoldDB" id="A0A6Q2WP08"/>
<dbReference type="GO" id="GO:0005847">
    <property type="term" value="C:mRNA cleavage and polyadenylation specificity factor complex"/>
    <property type="evidence" value="ECO:0007669"/>
    <property type="project" value="TreeGrafter"/>
</dbReference>
<comment type="subcellular location">
    <subcellularLocation>
        <location evidence="1">Nucleus</location>
    </subcellularLocation>
</comment>
<name>A0A6Q2WP08_ESOLU</name>
<protein>
    <recommendedName>
        <fullName evidence="9">Symplekin</fullName>
    </recommendedName>
</protein>
<evidence type="ECO:0000256" key="1">
    <source>
        <dbReference type="ARBA" id="ARBA00004123"/>
    </source>
</evidence>
<reference evidence="7" key="3">
    <citation type="submission" date="2025-08" db="UniProtKB">
        <authorList>
            <consortium name="Ensembl"/>
        </authorList>
    </citation>
    <scope>IDENTIFICATION</scope>
</reference>
<feature type="compositionally biased region" description="Acidic residues" evidence="4">
    <location>
        <begin position="1089"/>
        <end position="1103"/>
    </location>
</feature>
<dbReference type="InterPro" id="IPR022075">
    <property type="entry name" value="Symplekin_C"/>
</dbReference>
<feature type="compositionally biased region" description="Basic and acidic residues" evidence="4">
    <location>
        <begin position="1111"/>
        <end position="1127"/>
    </location>
</feature>
<dbReference type="Bgee" id="ENSELUG00000000850">
    <property type="expression patterns" value="Expressed in embryo and 15 other cell types or tissues"/>
</dbReference>
<evidence type="ECO:0000313" key="7">
    <source>
        <dbReference type="Ensembl" id="ENSELUP00000043184.2"/>
    </source>
</evidence>
<feature type="region of interest" description="Disordered" evidence="4">
    <location>
        <begin position="1078"/>
        <end position="1136"/>
    </location>
</feature>
<evidence type="ECO:0000259" key="6">
    <source>
        <dbReference type="Pfam" id="PF12295"/>
    </source>
</evidence>
<evidence type="ECO:0000256" key="3">
    <source>
        <dbReference type="ARBA" id="ARBA00023242"/>
    </source>
</evidence>
<proteinExistence type="predicted"/>
<dbReference type="GO" id="GO:0006397">
    <property type="term" value="P:mRNA processing"/>
    <property type="evidence" value="ECO:0007669"/>
    <property type="project" value="UniProtKB-KW"/>
</dbReference>
<feature type="compositionally biased region" description="Low complexity" evidence="4">
    <location>
        <begin position="357"/>
        <end position="368"/>
    </location>
</feature>